<dbReference type="EMBL" id="LFMY01000004">
    <property type="protein sequence ID" value="OKL61083.1"/>
    <property type="molecule type" value="Genomic_DNA"/>
</dbReference>
<evidence type="ECO:0000256" key="3">
    <source>
        <dbReference type="ARBA" id="ARBA00022927"/>
    </source>
</evidence>
<evidence type="ECO:0000256" key="4">
    <source>
        <dbReference type="SAM" id="MobiDB-lite"/>
    </source>
</evidence>
<evidence type="ECO:0000256" key="2">
    <source>
        <dbReference type="ARBA" id="ARBA00022448"/>
    </source>
</evidence>
<comment type="similarity">
    <text evidence="1">Belongs to the MOG1 family.</text>
</comment>
<dbReference type="GeneID" id="31003550"/>
<gene>
    <name evidence="5" type="ORF">UA08_03795</name>
</gene>
<evidence type="ECO:0000256" key="1">
    <source>
        <dbReference type="ARBA" id="ARBA00010307"/>
    </source>
</evidence>
<evidence type="ECO:0008006" key="7">
    <source>
        <dbReference type="Google" id="ProtNLM"/>
    </source>
</evidence>
<dbReference type="OrthoDB" id="10255285at2759"/>
<reference evidence="5 6" key="1">
    <citation type="submission" date="2015-06" db="EMBL/GenBank/DDBJ databases">
        <title>Talaromyces atroroseus IBT 11181 draft genome.</title>
        <authorList>
            <person name="Rasmussen K.B."/>
            <person name="Rasmussen S."/>
            <person name="Petersen B."/>
            <person name="Sicheritz-Ponten T."/>
            <person name="Mortensen U.H."/>
            <person name="Thrane U."/>
        </authorList>
    </citation>
    <scope>NUCLEOTIDE SEQUENCE [LARGE SCALE GENOMIC DNA]</scope>
    <source>
        <strain evidence="5 6">IBT 11181</strain>
    </source>
</reference>
<dbReference type="STRING" id="1441469.A0A225ANP2"/>
<dbReference type="InterPro" id="IPR007681">
    <property type="entry name" value="Mog1"/>
</dbReference>
<dbReference type="InterPro" id="IPR016123">
    <property type="entry name" value="Mog1/PsbP_a/b/a-sand"/>
</dbReference>
<accession>A0A225ANP2</accession>
<dbReference type="GO" id="GO:0006606">
    <property type="term" value="P:protein import into nucleus"/>
    <property type="evidence" value="ECO:0007669"/>
    <property type="project" value="TreeGrafter"/>
</dbReference>
<organism evidence="5 6">
    <name type="scientific">Talaromyces atroroseus</name>
    <dbReference type="NCBI Taxonomy" id="1441469"/>
    <lineage>
        <taxon>Eukaryota</taxon>
        <taxon>Fungi</taxon>
        <taxon>Dikarya</taxon>
        <taxon>Ascomycota</taxon>
        <taxon>Pezizomycotina</taxon>
        <taxon>Eurotiomycetes</taxon>
        <taxon>Eurotiomycetidae</taxon>
        <taxon>Eurotiales</taxon>
        <taxon>Trichocomaceae</taxon>
        <taxon>Talaromyces</taxon>
        <taxon>Talaromyces sect. Trachyspermi</taxon>
    </lineage>
</organism>
<feature type="region of interest" description="Disordered" evidence="4">
    <location>
        <begin position="163"/>
        <end position="183"/>
    </location>
</feature>
<sequence length="248" mass="26833">MAQFEEKALFGGAITGAAPQGWIDGSTVREIPDHQELFLSSTTLSNLIFEVNEYVTKQQALSTLSAVASPDLAPRTGGIHADADAEGIAAATYHLRDLCDEEDAIDVINAPRRVQLKKLTSPAAKDNHHPSAFSGLVKFTTPRKQRRGSAQLQRQNVSFISVDASGGSSSSISPSAATDSNNSTQSCHFLLVRLPEKETDLLVFVNVPHDEFDLQGDPRALAKEEDLACGLIQKFVEVLDIKDWSLFG</sequence>
<dbReference type="GO" id="GO:0005085">
    <property type="term" value="F:guanyl-nucleotide exchange factor activity"/>
    <property type="evidence" value="ECO:0007669"/>
    <property type="project" value="TreeGrafter"/>
</dbReference>
<dbReference type="Pfam" id="PF04603">
    <property type="entry name" value="Mog1"/>
    <property type="match status" value="1"/>
</dbReference>
<feature type="compositionally biased region" description="Low complexity" evidence="4">
    <location>
        <begin position="163"/>
        <end position="180"/>
    </location>
</feature>
<proteinExistence type="inferred from homology"/>
<name>A0A225ANP2_TALAT</name>
<keyword evidence="6" id="KW-1185">Reference proteome</keyword>
<keyword evidence="2" id="KW-0813">Transport</keyword>
<evidence type="ECO:0000313" key="5">
    <source>
        <dbReference type="EMBL" id="OKL61083.1"/>
    </source>
</evidence>
<dbReference type="AlphaFoldDB" id="A0A225ANP2"/>
<dbReference type="SUPFAM" id="SSF55724">
    <property type="entry name" value="Mog1p/PsbP-like"/>
    <property type="match status" value="1"/>
</dbReference>
<comment type="caution">
    <text evidence="5">The sequence shown here is derived from an EMBL/GenBank/DDBJ whole genome shotgun (WGS) entry which is preliminary data.</text>
</comment>
<dbReference type="GO" id="GO:0031267">
    <property type="term" value="F:small GTPase binding"/>
    <property type="evidence" value="ECO:0007669"/>
    <property type="project" value="TreeGrafter"/>
</dbReference>
<protein>
    <recommendedName>
        <fullName evidence="7">Ran-interacting protein Mog1</fullName>
    </recommendedName>
</protein>
<dbReference type="GO" id="GO:0005634">
    <property type="term" value="C:nucleus"/>
    <property type="evidence" value="ECO:0007669"/>
    <property type="project" value="TreeGrafter"/>
</dbReference>
<dbReference type="RefSeq" id="XP_020121204.1">
    <property type="nucleotide sequence ID" value="XM_020266135.1"/>
</dbReference>
<dbReference type="Gene3D" id="3.40.1000.10">
    <property type="entry name" value="Mog1/PsbP, alpha/beta/alpha sandwich"/>
    <property type="match status" value="1"/>
</dbReference>
<evidence type="ECO:0000313" key="6">
    <source>
        <dbReference type="Proteomes" id="UP000214365"/>
    </source>
</evidence>
<dbReference type="PANTHER" id="PTHR15837">
    <property type="entry name" value="RAN GUANINE NUCLEOTIDE RELEASE FACTOR"/>
    <property type="match status" value="1"/>
</dbReference>
<dbReference type="Proteomes" id="UP000214365">
    <property type="component" value="Unassembled WGS sequence"/>
</dbReference>
<keyword evidence="3" id="KW-0653">Protein transport</keyword>
<dbReference type="PANTHER" id="PTHR15837:SF0">
    <property type="entry name" value="RAN GUANINE NUCLEOTIDE RELEASE FACTOR"/>
    <property type="match status" value="1"/>
</dbReference>